<reference evidence="1" key="1">
    <citation type="submission" date="2014-11" db="EMBL/GenBank/DDBJ databases">
        <authorList>
            <person name="Amaro Gonzalez C."/>
        </authorList>
    </citation>
    <scope>NUCLEOTIDE SEQUENCE</scope>
</reference>
<accession>A0A0E9V3A3</accession>
<organism evidence="1">
    <name type="scientific">Anguilla anguilla</name>
    <name type="common">European freshwater eel</name>
    <name type="synonym">Muraena anguilla</name>
    <dbReference type="NCBI Taxonomy" id="7936"/>
    <lineage>
        <taxon>Eukaryota</taxon>
        <taxon>Metazoa</taxon>
        <taxon>Chordata</taxon>
        <taxon>Craniata</taxon>
        <taxon>Vertebrata</taxon>
        <taxon>Euteleostomi</taxon>
        <taxon>Actinopterygii</taxon>
        <taxon>Neopterygii</taxon>
        <taxon>Teleostei</taxon>
        <taxon>Anguilliformes</taxon>
        <taxon>Anguillidae</taxon>
        <taxon>Anguilla</taxon>
    </lineage>
</organism>
<dbReference type="AlphaFoldDB" id="A0A0E9V3A3"/>
<protein>
    <submittedName>
        <fullName evidence="1">Uncharacterized protein</fullName>
    </submittedName>
</protein>
<name>A0A0E9V3A3_ANGAN</name>
<sequence>MWLPGSTVHCTSGDRDLQIVRAPCHKKSSSFSV</sequence>
<evidence type="ECO:0000313" key="1">
    <source>
        <dbReference type="EMBL" id="JAH71723.1"/>
    </source>
</evidence>
<reference evidence="1" key="2">
    <citation type="journal article" date="2015" name="Fish Shellfish Immunol.">
        <title>Early steps in the European eel (Anguilla anguilla)-Vibrio vulnificus interaction in the gills: Role of the RtxA13 toxin.</title>
        <authorList>
            <person name="Callol A."/>
            <person name="Pajuelo D."/>
            <person name="Ebbesson L."/>
            <person name="Teles M."/>
            <person name="MacKenzie S."/>
            <person name="Amaro C."/>
        </authorList>
    </citation>
    <scope>NUCLEOTIDE SEQUENCE</scope>
</reference>
<dbReference type="EMBL" id="GBXM01036854">
    <property type="protein sequence ID" value="JAH71723.1"/>
    <property type="molecule type" value="Transcribed_RNA"/>
</dbReference>
<proteinExistence type="predicted"/>